<gene>
    <name evidence="3" type="ORF">CYY_000951</name>
</gene>
<evidence type="ECO:0000313" key="3">
    <source>
        <dbReference type="EMBL" id="KAF2077764.1"/>
    </source>
</evidence>
<accession>A0A8J4Q2Q9</accession>
<dbReference type="InterPro" id="IPR039764">
    <property type="entry name" value="HABP4/SERBP1-like"/>
</dbReference>
<dbReference type="Gene3D" id="6.10.140.1040">
    <property type="match status" value="1"/>
</dbReference>
<feature type="region of interest" description="Disordered" evidence="1">
    <location>
        <begin position="208"/>
        <end position="268"/>
    </location>
</feature>
<protein>
    <recommendedName>
        <fullName evidence="2">Hyaluronan/mRNA-binding protein domain-containing protein</fullName>
    </recommendedName>
</protein>
<feature type="compositionally biased region" description="Polar residues" evidence="1">
    <location>
        <begin position="55"/>
        <end position="74"/>
    </location>
</feature>
<dbReference type="Proteomes" id="UP000695562">
    <property type="component" value="Unassembled WGS sequence"/>
</dbReference>
<keyword evidence="4" id="KW-1185">Reference proteome</keyword>
<reference evidence="3" key="1">
    <citation type="submission" date="2020-01" db="EMBL/GenBank/DDBJ databases">
        <title>Development of genomics and gene disruption for Polysphondylium violaceum indicates a role for the polyketide synthase stlB in stalk morphogenesis.</title>
        <authorList>
            <person name="Narita B."/>
            <person name="Kawabe Y."/>
            <person name="Kin K."/>
            <person name="Saito T."/>
            <person name="Gibbs R."/>
            <person name="Kuspa A."/>
            <person name="Muzny D."/>
            <person name="Queller D."/>
            <person name="Richards S."/>
            <person name="Strassman J."/>
            <person name="Sucgang R."/>
            <person name="Worley K."/>
            <person name="Schaap P."/>
        </authorList>
    </citation>
    <scope>NUCLEOTIDE SEQUENCE</scope>
    <source>
        <strain evidence="3">QSvi11</strain>
    </source>
</reference>
<evidence type="ECO:0000313" key="4">
    <source>
        <dbReference type="Proteomes" id="UP000695562"/>
    </source>
</evidence>
<sequence length="268" mass="29240">MNKVNLFDLLQDEEEQIEKTTTKEVKVAAAPSTKIAAPKKVVSKDNKPAGKPENNGRQTSPKTRGTGPKRTNNAVEGGVVSEDKPNHKRDGKPHTHRPKTDAAGNVRGRTHERRSGTGRPINGENKRAGSGQGNWGKEGAIEEPVATESTEQKEQEEAAVPAVEDKTISFTDFLKQQQKENVALEAPKVRVAGEGEANQFAEYEPLEKVAAKTNNKTNNKEEKKGPKKTIVQVELRSASSRPPRKGQKVEKKAVSVDNNKDFPALTKA</sequence>
<comment type="caution">
    <text evidence="3">The sequence shown here is derived from an EMBL/GenBank/DDBJ whole genome shotgun (WGS) entry which is preliminary data.</text>
</comment>
<dbReference type="AlphaFoldDB" id="A0A8J4Q2Q9"/>
<dbReference type="GO" id="GO:0003723">
    <property type="term" value="F:RNA binding"/>
    <property type="evidence" value="ECO:0007669"/>
    <property type="project" value="InterPro"/>
</dbReference>
<dbReference type="PANTHER" id="PTHR12299:SF17">
    <property type="entry name" value="AT19571P-RELATED"/>
    <property type="match status" value="1"/>
</dbReference>
<proteinExistence type="predicted"/>
<feature type="domain" description="Hyaluronan/mRNA-binding protein" evidence="2">
    <location>
        <begin position="107"/>
        <end position="195"/>
    </location>
</feature>
<evidence type="ECO:0000256" key="1">
    <source>
        <dbReference type="SAM" id="MobiDB-lite"/>
    </source>
</evidence>
<dbReference type="PANTHER" id="PTHR12299">
    <property type="entry name" value="HYALURONIC ACID-BINDING PROTEIN 4"/>
    <property type="match status" value="1"/>
</dbReference>
<dbReference type="OrthoDB" id="20538at2759"/>
<dbReference type="Pfam" id="PF04774">
    <property type="entry name" value="HABP4_PAI-RBP1"/>
    <property type="match status" value="1"/>
</dbReference>
<name>A0A8J4Q2Q9_9MYCE</name>
<feature type="region of interest" description="Disordered" evidence="1">
    <location>
        <begin position="20"/>
        <end position="166"/>
    </location>
</feature>
<dbReference type="GO" id="GO:0005737">
    <property type="term" value="C:cytoplasm"/>
    <property type="evidence" value="ECO:0007669"/>
    <property type="project" value="TreeGrafter"/>
</dbReference>
<dbReference type="EMBL" id="AJWJ01000020">
    <property type="protein sequence ID" value="KAF2077764.1"/>
    <property type="molecule type" value="Genomic_DNA"/>
</dbReference>
<dbReference type="SMART" id="SM01233">
    <property type="entry name" value="HABP4_PAI-RBP1"/>
    <property type="match status" value="1"/>
</dbReference>
<evidence type="ECO:0000259" key="2">
    <source>
        <dbReference type="SMART" id="SM01233"/>
    </source>
</evidence>
<feature type="compositionally biased region" description="Basic residues" evidence="1">
    <location>
        <begin position="86"/>
        <end position="97"/>
    </location>
</feature>
<organism evidence="3 4">
    <name type="scientific">Polysphondylium violaceum</name>
    <dbReference type="NCBI Taxonomy" id="133409"/>
    <lineage>
        <taxon>Eukaryota</taxon>
        <taxon>Amoebozoa</taxon>
        <taxon>Evosea</taxon>
        <taxon>Eumycetozoa</taxon>
        <taxon>Dictyostelia</taxon>
        <taxon>Dictyosteliales</taxon>
        <taxon>Dictyosteliaceae</taxon>
        <taxon>Polysphondylium</taxon>
    </lineage>
</organism>
<dbReference type="GO" id="GO:0005634">
    <property type="term" value="C:nucleus"/>
    <property type="evidence" value="ECO:0007669"/>
    <property type="project" value="TreeGrafter"/>
</dbReference>
<feature type="compositionally biased region" description="Basic and acidic residues" evidence="1">
    <location>
        <begin position="247"/>
        <end position="260"/>
    </location>
</feature>
<dbReference type="InterPro" id="IPR006861">
    <property type="entry name" value="HABP4_PAIRBP1-bd"/>
</dbReference>